<keyword evidence="3" id="KW-1185">Reference proteome</keyword>
<feature type="compositionally biased region" description="Basic and acidic residues" evidence="1">
    <location>
        <begin position="640"/>
        <end position="649"/>
    </location>
</feature>
<feature type="compositionally biased region" description="Polar residues" evidence="1">
    <location>
        <begin position="1250"/>
        <end position="1264"/>
    </location>
</feature>
<evidence type="ECO:0000256" key="1">
    <source>
        <dbReference type="SAM" id="MobiDB-lite"/>
    </source>
</evidence>
<feature type="compositionally biased region" description="Basic and acidic residues" evidence="1">
    <location>
        <begin position="671"/>
        <end position="680"/>
    </location>
</feature>
<feature type="region of interest" description="Disordered" evidence="1">
    <location>
        <begin position="371"/>
        <end position="871"/>
    </location>
</feature>
<dbReference type="EMBL" id="ML977558">
    <property type="protein sequence ID" value="KAF2006916.1"/>
    <property type="molecule type" value="Genomic_DNA"/>
</dbReference>
<feature type="region of interest" description="Disordered" evidence="1">
    <location>
        <begin position="1102"/>
        <end position="1132"/>
    </location>
</feature>
<feature type="compositionally biased region" description="Polar residues" evidence="1">
    <location>
        <begin position="851"/>
        <end position="861"/>
    </location>
</feature>
<gene>
    <name evidence="2" type="ORF">P154DRAFT_615022</name>
</gene>
<feature type="compositionally biased region" description="Basic and acidic residues" evidence="1">
    <location>
        <begin position="17"/>
        <end position="29"/>
    </location>
</feature>
<feature type="compositionally biased region" description="Basic and acidic residues" evidence="1">
    <location>
        <begin position="922"/>
        <end position="938"/>
    </location>
</feature>
<feature type="compositionally biased region" description="Polar residues" evidence="1">
    <location>
        <begin position="750"/>
        <end position="761"/>
    </location>
</feature>
<feature type="region of interest" description="Disordered" evidence="1">
    <location>
        <begin position="885"/>
        <end position="1079"/>
    </location>
</feature>
<accession>A0A6A5X2Y0</accession>
<proteinExistence type="predicted"/>
<feature type="compositionally biased region" description="Low complexity" evidence="1">
    <location>
        <begin position="422"/>
        <end position="434"/>
    </location>
</feature>
<feature type="compositionally biased region" description="Polar residues" evidence="1">
    <location>
        <begin position="371"/>
        <end position="395"/>
    </location>
</feature>
<feature type="compositionally biased region" description="Basic and acidic residues" evidence="1">
    <location>
        <begin position="956"/>
        <end position="980"/>
    </location>
</feature>
<feature type="compositionally biased region" description="Low complexity" evidence="1">
    <location>
        <begin position="301"/>
        <end position="310"/>
    </location>
</feature>
<organism evidence="2 3">
    <name type="scientific">Amniculicola lignicola CBS 123094</name>
    <dbReference type="NCBI Taxonomy" id="1392246"/>
    <lineage>
        <taxon>Eukaryota</taxon>
        <taxon>Fungi</taxon>
        <taxon>Dikarya</taxon>
        <taxon>Ascomycota</taxon>
        <taxon>Pezizomycotina</taxon>
        <taxon>Dothideomycetes</taxon>
        <taxon>Pleosporomycetidae</taxon>
        <taxon>Pleosporales</taxon>
        <taxon>Amniculicolaceae</taxon>
        <taxon>Amniculicola</taxon>
    </lineage>
</organism>
<dbReference type="OrthoDB" id="5335210at2759"/>
<evidence type="ECO:0000313" key="3">
    <source>
        <dbReference type="Proteomes" id="UP000799779"/>
    </source>
</evidence>
<feature type="region of interest" description="Disordered" evidence="1">
    <location>
        <begin position="1206"/>
        <end position="1326"/>
    </location>
</feature>
<feature type="compositionally biased region" description="Basic and acidic residues" evidence="1">
    <location>
        <begin position="130"/>
        <end position="142"/>
    </location>
</feature>
<protein>
    <submittedName>
        <fullName evidence="2">Uncharacterized protein</fullName>
    </submittedName>
</protein>
<sequence>MDDAAARGGSPRGGSHGQEKLESARERRMATLVVEARRTRPPLHSLSLTALPFAAAALDSHRSPTPTMNRFLTRRKDGDDHGKKSKKGKKNQPEPKVEVDLKIVLPSTDDFRTSLIMPSLSTRFSMLREQDDPNTKLGKASDDSVLQPKRQSRLHEFGFVPGGLADIAEVSSLHGSIRPPFAEQRQDSFDSQAVSDDGGSMMSRARPGEGNNMFGGRQRVYKIAPGNSSGRALYEDDIHMSTFQKMRMEEKQRALQEFDFGGDKPDENVQSDDTAYSPVSGYSQRRETSSSTNSGPANTRTSTAATSIASQGANSIPVSSPALPSSVTPLSPTQEIGRSTTKGRRLYDQGLDKHIYDQQSSALNRLNSIQRTQVPTGRSTPPLFTQTRSATNLNDRFNRVGPLRTDSPTTMGSHAAFNSKDPQSTSSSPIISRPQSPPLTSPLGSDSEDAQTLNSALQPNDRGKATAMGAFNKPKQAFSEQQYAERLRQMQQEREGPPPKVPEKSRKLTLRERAELEQRKRAETGNPPQNASPEQKQAPSAFSVFQMAANQMKNAPSTTLPSPPKQQESQPQESARDSQHGATFFASPGSSDDEDETPKRNPHMPADLQRRLENIPTIPASNLPTASKNGRPAFRSRTKSRPDDLDHPALRSRSNSRPPVPLMHNEPVPTVEREEPHLSEEPGVDSPTLGPDNGGLGGLIRQHLRTASNVSSDYGDANQIAFSPPPTQATAPLSLRTRDVPTRKPHSESDTPAPSTYSHSNPWDLDDLDNSYRGEGDSISSVSPVDAYKPKLLAQQPSQGQSRADYDEPAPDWEKDLKKSHTRGFSNETQNEEEALQREFAQRQRAIIQETLASQEQSRSGSPAPAAPGGLKVALNMLRAVSSRESFATVEAHRQQETPSKAMRMLGISENSSSTSLLGSNDRSHGSESRRSDEDRSGHLPQLRSKPSRMLEQSEQDARREFESRVPRSIPDDSNRDARPKGRTPPASSRSSTRDRSSSEVSSGRSRSRPGQYRDDLEQAMTEGRSTIYPPNTAPSMPGYVANATQPLPTDRPPIDAQPVKMRSRSNSRVAGPTYLEPKHLQPIYTGNGIGNGMSPRLSPAANTPHGLISPGLPASPRPSPGAPSPSMNGFRPPMSPMAPFSAHNTPPVSGQNTPVLPSYNFPASAPLNKTNTMRKKSIAKADISEPIFVSGTSVMDTVDLPAGASLKNGMDTPPPLPPINPMRRRFGFGRAETHDPSTVSPKLPFAESLKTSSTEALPSQIPTRNRLRKSSSEGKSLHGKAQIQTGPSPAMPQGPFSPRAAKGGSPPRPINSRPAPQRPMDGAMF</sequence>
<feature type="compositionally biased region" description="Polar residues" evidence="1">
    <location>
        <begin position="526"/>
        <end position="540"/>
    </location>
</feature>
<evidence type="ECO:0000313" key="2">
    <source>
        <dbReference type="EMBL" id="KAF2006916.1"/>
    </source>
</evidence>
<feature type="region of interest" description="Disordered" evidence="1">
    <location>
        <begin position="1"/>
        <end position="39"/>
    </location>
</feature>
<feature type="compositionally biased region" description="Polar residues" evidence="1">
    <location>
        <begin position="289"/>
        <end position="300"/>
    </location>
</feature>
<reference evidence="2" key="1">
    <citation type="journal article" date="2020" name="Stud. Mycol.">
        <title>101 Dothideomycetes genomes: a test case for predicting lifestyles and emergence of pathogens.</title>
        <authorList>
            <person name="Haridas S."/>
            <person name="Albert R."/>
            <person name="Binder M."/>
            <person name="Bloem J."/>
            <person name="Labutti K."/>
            <person name="Salamov A."/>
            <person name="Andreopoulos B."/>
            <person name="Baker S."/>
            <person name="Barry K."/>
            <person name="Bills G."/>
            <person name="Bluhm B."/>
            <person name="Cannon C."/>
            <person name="Castanera R."/>
            <person name="Culley D."/>
            <person name="Daum C."/>
            <person name="Ezra D."/>
            <person name="Gonzalez J."/>
            <person name="Henrissat B."/>
            <person name="Kuo A."/>
            <person name="Liang C."/>
            <person name="Lipzen A."/>
            <person name="Lutzoni F."/>
            <person name="Magnuson J."/>
            <person name="Mondo S."/>
            <person name="Nolan M."/>
            <person name="Ohm R."/>
            <person name="Pangilinan J."/>
            <person name="Park H.-J."/>
            <person name="Ramirez L."/>
            <person name="Alfaro M."/>
            <person name="Sun H."/>
            <person name="Tritt A."/>
            <person name="Yoshinaga Y."/>
            <person name="Zwiers L.-H."/>
            <person name="Turgeon B."/>
            <person name="Goodwin S."/>
            <person name="Spatafora J."/>
            <person name="Crous P."/>
            <person name="Grigoriev I."/>
        </authorList>
    </citation>
    <scope>NUCLEOTIDE SEQUENCE</scope>
    <source>
        <strain evidence="2">CBS 123094</strain>
    </source>
</reference>
<feature type="region of interest" description="Disordered" evidence="1">
    <location>
        <begin position="180"/>
        <end position="218"/>
    </location>
</feature>
<feature type="region of interest" description="Disordered" evidence="1">
    <location>
        <begin position="130"/>
        <end position="149"/>
    </location>
</feature>
<dbReference type="Proteomes" id="UP000799779">
    <property type="component" value="Unassembled WGS sequence"/>
</dbReference>
<feature type="compositionally biased region" description="Polar residues" evidence="1">
    <location>
        <begin position="311"/>
        <end position="340"/>
    </location>
</feature>
<feature type="compositionally biased region" description="Pro residues" evidence="1">
    <location>
        <begin position="1114"/>
        <end position="1124"/>
    </location>
</feature>
<feature type="compositionally biased region" description="Low complexity" evidence="1">
    <location>
        <begin position="909"/>
        <end position="921"/>
    </location>
</feature>
<feature type="region of interest" description="Disordered" evidence="1">
    <location>
        <begin position="259"/>
        <end position="343"/>
    </location>
</feature>
<feature type="compositionally biased region" description="Basic and acidic residues" evidence="1">
    <location>
        <begin position="483"/>
        <end position="523"/>
    </location>
</feature>
<name>A0A6A5X2Y0_9PLEO</name>
<feature type="compositionally biased region" description="Basic and acidic residues" evidence="1">
    <location>
        <begin position="736"/>
        <end position="749"/>
    </location>
</feature>
<feature type="region of interest" description="Disordered" evidence="1">
    <location>
        <begin position="56"/>
        <end position="97"/>
    </location>
</feature>
<feature type="compositionally biased region" description="Polar residues" evidence="1">
    <location>
        <begin position="619"/>
        <end position="628"/>
    </location>
</feature>
<feature type="compositionally biased region" description="Polar residues" evidence="1">
    <location>
        <begin position="548"/>
        <end position="560"/>
    </location>
</feature>